<gene>
    <name evidence="1" type="ORF">LKE01_08930</name>
</gene>
<comment type="caution">
    <text evidence="1">The sequence shown here is derived from an EMBL/GenBank/DDBJ whole genome shotgun (WGS) entry which is preliminary data.</text>
</comment>
<dbReference type="GeneID" id="71566506"/>
<evidence type="ECO:0000313" key="1">
    <source>
        <dbReference type="EMBL" id="GEL28073.1"/>
    </source>
</evidence>
<accession>A0A511DV36</accession>
<proteinExistence type="predicted"/>
<sequence length="140" mass="15925">MKIRKIFVGVIASLLLLFSGMFLVHSTQAAVHYGTPAALHGKWKSSYISGSGRFKGHSTLSIRGHHVTYNDVHGIRRESIFKTKYSKSGRIYTIVGRMYDNAPASGIKKAMKIKVYNHHKIYFKLLGQHSHSLNRVYTRY</sequence>
<reference evidence="1" key="1">
    <citation type="submission" date="2019-07" db="EMBL/GenBank/DDBJ databases">
        <title>Whole genome shotgun sequence of Lactobacillus kefiri NBRC 15888.</title>
        <authorList>
            <person name="Hosoyama A."/>
            <person name="Uohara A."/>
            <person name="Ohji S."/>
            <person name="Ichikawa N."/>
        </authorList>
    </citation>
    <scope>NUCLEOTIDE SEQUENCE [LARGE SCALE GENOMIC DNA]</scope>
    <source>
        <strain evidence="1">NBRC 15888</strain>
    </source>
</reference>
<dbReference type="RefSeq" id="WP_056981871.1">
    <property type="nucleotide sequence ID" value="NZ_BJVK01000008.1"/>
</dbReference>
<evidence type="ECO:0000313" key="2">
    <source>
        <dbReference type="Proteomes" id="UP000321893"/>
    </source>
</evidence>
<name>A0A511DV36_LENKE</name>
<dbReference type="AlphaFoldDB" id="A0A511DV36"/>
<dbReference type="EMBL" id="BJVK01000008">
    <property type="protein sequence ID" value="GEL28073.1"/>
    <property type="molecule type" value="Genomic_DNA"/>
</dbReference>
<dbReference type="OrthoDB" id="2325266at2"/>
<dbReference type="Proteomes" id="UP000321893">
    <property type="component" value="Unassembled WGS sequence"/>
</dbReference>
<keyword evidence="2" id="KW-1185">Reference proteome</keyword>
<protein>
    <submittedName>
        <fullName evidence="1">Uncharacterized protein</fullName>
    </submittedName>
</protein>
<organism evidence="1 2">
    <name type="scientific">Lentilactobacillus kefiri</name>
    <name type="common">Lactobacillus kefiri</name>
    <dbReference type="NCBI Taxonomy" id="33962"/>
    <lineage>
        <taxon>Bacteria</taxon>
        <taxon>Bacillati</taxon>
        <taxon>Bacillota</taxon>
        <taxon>Bacilli</taxon>
        <taxon>Lactobacillales</taxon>
        <taxon>Lactobacillaceae</taxon>
        <taxon>Lentilactobacillus</taxon>
    </lineage>
</organism>